<evidence type="ECO:0000313" key="3">
    <source>
        <dbReference type="EMBL" id="CAD8196049.1"/>
    </source>
</evidence>
<evidence type="ECO:0000313" key="2">
    <source>
        <dbReference type="EMBL" id="CAD8196045.1"/>
    </source>
</evidence>
<dbReference type="AlphaFoldDB" id="A0A8S1X5I2"/>
<dbReference type="Proteomes" id="UP000683925">
    <property type="component" value="Unassembled WGS sequence"/>
</dbReference>
<keyword evidence="1" id="KW-0812">Transmembrane</keyword>
<sequence>MHFVIFNSHLDFDIFLQFGEQDNLKIKFDLKLKYNKKQVFERAQNGYGRPLQLRSPLKQVREQLHQMREVNLGQVHSFGQMIQGGQLNGAFLIVGIVLALLHSIVLRGQTASFLLSPR</sequence>
<reference evidence="2" key="1">
    <citation type="submission" date="2021-01" db="EMBL/GenBank/DDBJ databases">
        <authorList>
            <consortium name="Genoscope - CEA"/>
            <person name="William W."/>
        </authorList>
    </citation>
    <scope>NUCLEOTIDE SEQUENCE</scope>
</reference>
<keyword evidence="1" id="KW-1133">Transmembrane helix</keyword>
<feature type="transmembrane region" description="Helical" evidence="1">
    <location>
        <begin position="87"/>
        <end position="106"/>
    </location>
</feature>
<dbReference type="EMBL" id="CAJJDP010000110">
    <property type="protein sequence ID" value="CAD8196049.1"/>
    <property type="molecule type" value="Genomic_DNA"/>
</dbReference>
<comment type="caution">
    <text evidence="2">The sequence shown here is derived from an EMBL/GenBank/DDBJ whole genome shotgun (WGS) entry which is preliminary data.</text>
</comment>
<protein>
    <submittedName>
        <fullName evidence="2">Uncharacterized protein</fullName>
    </submittedName>
</protein>
<keyword evidence="1" id="KW-0472">Membrane</keyword>
<proteinExistence type="predicted"/>
<dbReference type="EMBL" id="CAJJDP010000110">
    <property type="protein sequence ID" value="CAD8196045.1"/>
    <property type="molecule type" value="Genomic_DNA"/>
</dbReference>
<name>A0A8S1X5I2_PAROT</name>
<evidence type="ECO:0000313" key="4">
    <source>
        <dbReference type="Proteomes" id="UP000683925"/>
    </source>
</evidence>
<evidence type="ECO:0000256" key="1">
    <source>
        <dbReference type="SAM" id="Phobius"/>
    </source>
</evidence>
<gene>
    <name evidence="2" type="ORF">POCTA_138.1.T1100179</name>
    <name evidence="3" type="ORF">POCTA_138.1.T1100181</name>
</gene>
<accession>A0A8S1X5I2</accession>
<keyword evidence="4" id="KW-1185">Reference proteome</keyword>
<organism evidence="2 4">
    <name type="scientific">Paramecium octaurelia</name>
    <dbReference type="NCBI Taxonomy" id="43137"/>
    <lineage>
        <taxon>Eukaryota</taxon>
        <taxon>Sar</taxon>
        <taxon>Alveolata</taxon>
        <taxon>Ciliophora</taxon>
        <taxon>Intramacronucleata</taxon>
        <taxon>Oligohymenophorea</taxon>
        <taxon>Peniculida</taxon>
        <taxon>Parameciidae</taxon>
        <taxon>Paramecium</taxon>
    </lineage>
</organism>